<dbReference type="InterPro" id="IPR009579">
    <property type="entry name" value="DUF1192"/>
</dbReference>
<protein>
    <submittedName>
        <fullName evidence="2">Uncharacterized small protein (DUF1192 family)</fullName>
    </submittedName>
</protein>
<dbReference type="AlphaFoldDB" id="A0A846M5C0"/>
<organism evidence="2 3">
    <name type="scientific">Sphingobium vermicomposti</name>
    <dbReference type="NCBI Taxonomy" id="529005"/>
    <lineage>
        <taxon>Bacteria</taxon>
        <taxon>Pseudomonadati</taxon>
        <taxon>Pseudomonadota</taxon>
        <taxon>Alphaproteobacteria</taxon>
        <taxon>Sphingomonadales</taxon>
        <taxon>Sphingomonadaceae</taxon>
        <taxon>Sphingobium</taxon>
    </lineage>
</organism>
<comment type="caution">
    <text evidence="2">The sequence shown here is derived from an EMBL/GenBank/DDBJ whole genome shotgun (WGS) entry which is preliminary data.</text>
</comment>
<feature type="coiled-coil region" evidence="1">
    <location>
        <begin position="70"/>
        <end position="97"/>
    </location>
</feature>
<gene>
    <name evidence="2" type="ORF">FHS54_002101</name>
</gene>
<reference evidence="2 3" key="1">
    <citation type="submission" date="2020-03" db="EMBL/GenBank/DDBJ databases">
        <title>Genomic Encyclopedia of Type Strains, Phase IV (KMG-IV): sequencing the most valuable type-strain genomes for metagenomic binning, comparative biology and taxonomic classification.</title>
        <authorList>
            <person name="Goeker M."/>
        </authorList>
    </citation>
    <scope>NUCLEOTIDE SEQUENCE [LARGE SCALE GENOMIC DNA]</scope>
    <source>
        <strain evidence="2 3">DSM 21299</strain>
    </source>
</reference>
<dbReference type="Proteomes" id="UP000576821">
    <property type="component" value="Unassembled WGS sequence"/>
</dbReference>
<sequence>MSTGIPSSTAMLAAPKPICAATFGKRYQRLIDRLAYAVNIGVMDVDDDLARRANDPLAQLLRQDLGPLSVAELEARIKALEGEIARTRSVIENAVNHKASAEALFRR</sequence>
<evidence type="ECO:0000313" key="2">
    <source>
        <dbReference type="EMBL" id="NIJ17112.1"/>
    </source>
</evidence>
<evidence type="ECO:0000256" key="1">
    <source>
        <dbReference type="SAM" id="Coils"/>
    </source>
</evidence>
<evidence type="ECO:0000313" key="3">
    <source>
        <dbReference type="Proteomes" id="UP000576821"/>
    </source>
</evidence>
<dbReference type="Pfam" id="PF06698">
    <property type="entry name" value="DUF1192"/>
    <property type="match status" value="1"/>
</dbReference>
<accession>A0A846M5C0</accession>
<name>A0A846M5C0_9SPHN</name>
<keyword evidence="1" id="KW-0175">Coiled coil</keyword>
<proteinExistence type="predicted"/>
<dbReference type="EMBL" id="JAASQR010000003">
    <property type="protein sequence ID" value="NIJ17112.1"/>
    <property type="molecule type" value="Genomic_DNA"/>
</dbReference>
<keyword evidence="3" id="KW-1185">Reference proteome</keyword>